<evidence type="ECO:0000256" key="11">
    <source>
        <dbReference type="PROSITE-ProRule" id="PRU00524"/>
    </source>
</evidence>
<dbReference type="Gene3D" id="2.40.30.20">
    <property type="match status" value="2"/>
</dbReference>
<evidence type="ECO:0000313" key="14">
    <source>
        <dbReference type="Proteomes" id="UP000184076"/>
    </source>
</evidence>
<evidence type="ECO:0000313" key="13">
    <source>
        <dbReference type="EMBL" id="SHG35655.1"/>
    </source>
</evidence>
<evidence type="ECO:0000256" key="9">
    <source>
        <dbReference type="ARBA" id="ARBA00022737"/>
    </source>
</evidence>
<evidence type="ECO:0000256" key="3">
    <source>
        <dbReference type="ARBA" id="ARBA00004887"/>
    </source>
</evidence>
<dbReference type="GO" id="GO:0009231">
    <property type="term" value="P:riboflavin biosynthetic process"/>
    <property type="evidence" value="ECO:0007669"/>
    <property type="project" value="UniProtKB-KW"/>
</dbReference>
<dbReference type="RefSeq" id="WP_073042235.1">
    <property type="nucleotide sequence ID" value="NZ_FQVB01000067.1"/>
</dbReference>
<dbReference type="PIRSF" id="PIRSF000498">
    <property type="entry name" value="Riboflavin_syn_A"/>
    <property type="match status" value="1"/>
</dbReference>
<dbReference type="AlphaFoldDB" id="A0A1M5J5M7"/>
<dbReference type="CDD" id="cd00402">
    <property type="entry name" value="Riboflavin_synthase_like"/>
    <property type="match status" value="1"/>
</dbReference>
<protein>
    <recommendedName>
        <fullName evidence="6 10">Riboflavin synthase</fullName>
        <ecNumber evidence="5 10">2.5.1.9</ecNumber>
    </recommendedName>
</protein>
<dbReference type="InterPro" id="IPR001783">
    <property type="entry name" value="Lumazine-bd"/>
</dbReference>
<evidence type="ECO:0000256" key="7">
    <source>
        <dbReference type="ARBA" id="ARBA00022619"/>
    </source>
</evidence>
<keyword evidence="7" id="KW-0686">Riboflavin biosynthesis</keyword>
<feature type="repeat" description="Lumazine-binding" evidence="11">
    <location>
        <begin position="97"/>
        <end position="193"/>
    </location>
</feature>
<dbReference type="InterPro" id="IPR023366">
    <property type="entry name" value="ATP_synth_asu-like_sf"/>
</dbReference>
<evidence type="ECO:0000256" key="2">
    <source>
        <dbReference type="ARBA" id="ARBA00002803"/>
    </source>
</evidence>
<name>A0A1M5J5M7_9BACT</name>
<feature type="domain" description="Lumazine-binding" evidence="12">
    <location>
        <begin position="97"/>
        <end position="193"/>
    </location>
</feature>
<dbReference type="FunFam" id="2.40.30.20:FF:000003">
    <property type="entry name" value="Riboflavin synthase, alpha subunit"/>
    <property type="match status" value="1"/>
</dbReference>
<dbReference type="PROSITE" id="PS51177">
    <property type="entry name" value="LUMAZINE_BIND"/>
    <property type="match status" value="2"/>
</dbReference>
<accession>A0A1M5J5M7</accession>
<reference evidence="14" key="1">
    <citation type="submission" date="2016-11" db="EMBL/GenBank/DDBJ databases">
        <authorList>
            <person name="Varghese N."/>
            <person name="Submissions S."/>
        </authorList>
    </citation>
    <scope>NUCLEOTIDE SEQUENCE [LARGE SCALE GENOMIC DNA]</scope>
    <source>
        <strain evidence="14">DSM 9756</strain>
    </source>
</reference>
<feature type="repeat" description="Lumazine-binding" evidence="11">
    <location>
        <begin position="1"/>
        <end position="96"/>
    </location>
</feature>
<comment type="subunit">
    <text evidence="4">Homotrimer.</text>
</comment>
<dbReference type="InterPro" id="IPR017938">
    <property type="entry name" value="Riboflavin_synthase-like_b-brl"/>
</dbReference>
<dbReference type="EC" id="2.5.1.9" evidence="5 10"/>
<dbReference type="OrthoDB" id="9788537at2"/>
<dbReference type="Proteomes" id="UP000184076">
    <property type="component" value="Unassembled WGS sequence"/>
</dbReference>
<dbReference type="SUPFAM" id="SSF63380">
    <property type="entry name" value="Riboflavin synthase domain-like"/>
    <property type="match status" value="2"/>
</dbReference>
<evidence type="ECO:0000256" key="4">
    <source>
        <dbReference type="ARBA" id="ARBA00011233"/>
    </source>
</evidence>
<evidence type="ECO:0000256" key="1">
    <source>
        <dbReference type="ARBA" id="ARBA00000968"/>
    </source>
</evidence>
<dbReference type="Pfam" id="PF00677">
    <property type="entry name" value="Lum_binding"/>
    <property type="match status" value="2"/>
</dbReference>
<dbReference type="PANTHER" id="PTHR21098:SF12">
    <property type="entry name" value="RIBOFLAVIN SYNTHASE"/>
    <property type="match status" value="1"/>
</dbReference>
<keyword evidence="9" id="KW-0677">Repeat</keyword>
<comment type="pathway">
    <text evidence="3">Cofactor biosynthesis; riboflavin biosynthesis; riboflavin from 2-hydroxy-3-oxobutyl phosphate and 5-amino-6-(D-ribitylamino)uracil: step 2/2.</text>
</comment>
<gene>
    <name evidence="13" type="ORF">SAMN02745206_03733</name>
</gene>
<dbReference type="InterPro" id="IPR026017">
    <property type="entry name" value="Lumazine-bd_dom"/>
</dbReference>
<evidence type="ECO:0000256" key="10">
    <source>
        <dbReference type="NCBIfam" id="TIGR00187"/>
    </source>
</evidence>
<keyword evidence="14" id="KW-1185">Reference proteome</keyword>
<proteinExistence type="predicted"/>
<dbReference type="EMBL" id="FQVB01000067">
    <property type="protein sequence ID" value="SHG35655.1"/>
    <property type="molecule type" value="Genomic_DNA"/>
</dbReference>
<feature type="domain" description="Lumazine-binding" evidence="12">
    <location>
        <begin position="1"/>
        <end position="96"/>
    </location>
</feature>
<evidence type="ECO:0000259" key="12">
    <source>
        <dbReference type="PROSITE" id="PS51177"/>
    </source>
</evidence>
<dbReference type="NCBIfam" id="NF006767">
    <property type="entry name" value="PRK09289.1"/>
    <property type="match status" value="1"/>
</dbReference>
<comment type="function">
    <text evidence="2">Catalyzes the dismutation of two molecules of 6,7-dimethyl-8-ribityllumazine, resulting in the formation of riboflavin and 5-amino-6-(D-ribitylamino)uracil.</text>
</comment>
<evidence type="ECO:0000256" key="6">
    <source>
        <dbReference type="ARBA" id="ARBA00013950"/>
    </source>
</evidence>
<keyword evidence="8" id="KW-0808">Transferase</keyword>
<dbReference type="PANTHER" id="PTHR21098">
    <property type="entry name" value="RIBOFLAVIN SYNTHASE ALPHA CHAIN"/>
    <property type="match status" value="1"/>
</dbReference>
<organism evidence="13 14">
    <name type="scientific">Desulfacinum infernum DSM 9756</name>
    <dbReference type="NCBI Taxonomy" id="1121391"/>
    <lineage>
        <taxon>Bacteria</taxon>
        <taxon>Pseudomonadati</taxon>
        <taxon>Thermodesulfobacteriota</taxon>
        <taxon>Syntrophobacteria</taxon>
        <taxon>Syntrophobacterales</taxon>
        <taxon>Syntrophobacteraceae</taxon>
        <taxon>Desulfacinum</taxon>
    </lineage>
</organism>
<evidence type="ECO:0000256" key="5">
    <source>
        <dbReference type="ARBA" id="ARBA00012827"/>
    </source>
</evidence>
<dbReference type="STRING" id="1121391.SAMN02745206_03733"/>
<comment type="catalytic activity">
    <reaction evidence="1">
        <text>2 6,7-dimethyl-8-(1-D-ribityl)lumazine + H(+) = 5-amino-6-(D-ribitylamino)uracil + riboflavin</text>
        <dbReference type="Rhea" id="RHEA:20772"/>
        <dbReference type="ChEBI" id="CHEBI:15378"/>
        <dbReference type="ChEBI" id="CHEBI:15934"/>
        <dbReference type="ChEBI" id="CHEBI:57986"/>
        <dbReference type="ChEBI" id="CHEBI:58201"/>
        <dbReference type="EC" id="2.5.1.9"/>
    </reaction>
</comment>
<evidence type="ECO:0000256" key="8">
    <source>
        <dbReference type="ARBA" id="ARBA00022679"/>
    </source>
</evidence>
<sequence length="220" mass="23609">MFTGLVEGTGTLLRVDRRGPDARMTLRADFDPGGFTLGESIAVDGACLTVVSFEGRTFSVDVSAETLSRTTLGTRGPGSRFNLERALRLGDRLGGHLVTGHIDGLGTLQDRAMEGRSWRLTFSIPPELSRYVVAKGSIAVNGVSLTVNGCGPDRFAVNVIPHTAEVTTIGLLQIGDRVNIETDIIGKYVERMLQGHRPDGDKGGEQRGIDTAFLVEHGFL</sequence>
<dbReference type="FunFam" id="2.40.30.20:FF:000004">
    <property type="entry name" value="Riboflavin synthase, alpha subunit"/>
    <property type="match status" value="1"/>
</dbReference>
<dbReference type="NCBIfam" id="TIGR00187">
    <property type="entry name" value="ribE"/>
    <property type="match status" value="1"/>
</dbReference>
<dbReference type="GO" id="GO:0004746">
    <property type="term" value="F:riboflavin synthase activity"/>
    <property type="evidence" value="ECO:0007669"/>
    <property type="project" value="UniProtKB-UniRule"/>
</dbReference>